<dbReference type="AlphaFoldDB" id="A0A2P8IG17"/>
<dbReference type="Proteomes" id="UP000241118">
    <property type="component" value="Unassembled WGS sequence"/>
</dbReference>
<keyword evidence="2" id="KW-1185">Reference proteome</keyword>
<evidence type="ECO:0000313" key="2">
    <source>
        <dbReference type="Proteomes" id="UP000241118"/>
    </source>
</evidence>
<evidence type="ECO:0000313" key="1">
    <source>
        <dbReference type="EMBL" id="PSL57397.1"/>
    </source>
</evidence>
<name>A0A2P8IG17_SACCR</name>
<gene>
    <name evidence="1" type="ORF">B0I31_102375</name>
</gene>
<comment type="caution">
    <text evidence="1">The sequence shown here is derived from an EMBL/GenBank/DDBJ whole genome shotgun (WGS) entry which is preliminary data.</text>
</comment>
<reference evidence="1 2" key="1">
    <citation type="submission" date="2018-03" db="EMBL/GenBank/DDBJ databases">
        <title>Genomic Encyclopedia of Type Strains, Phase III (KMG-III): the genomes of soil and plant-associated and newly described type strains.</title>
        <authorList>
            <person name="Whitman W."/>
        </authorList>
    </citation>
    <scope>NUCLEOTIDE SEQUENCE [LARGE SCALE GENOMIC DNA]</scope>
    <source>
        <strain evidence="1 2">CGMCC 4.7097</strain>
    </source>
</reference>
<dbReference type="EMBL" id="PYAX01000002">
    <property type="protein sequence ID" value="PSL57397.1"/>
    <property type="molecule type" value="Genomic_DNA"/>
</dbReference>
<sequence>MIRRADKVVAVSAVLALATGLTGCGVDDDNPIADGGAATTTEETMTGETTTSSARTQYFAGADHVGEKVTITVPVVQDLTEGSVVLDAEAYGDDSLLVLFKGGEREFAEGQSVTATGTVRQFSYDDYADDYGLAESALFDVYADEEFLAADDVTAESATPSS</sequence>
<organism evidence="1 2">
    <name type="scientific">Saccharothrix carnea</name>
    <dbReference type="NCBI Taxonomy" id="1280637"/>
    <lineage>
        <taxon>Bacteria</taxon>
        <taxon>Bacillati</taxon>
        <taxon>Actinomycetota</taxon>
        <taxon>Actinomycetes</taxon>
        <taxon>Pseudonocardiales</taxon>
        <taxon>Pseudonocardiaceae</taxon>
        <taxon>Saccharothrix</taxon>
    </lineage>
</organism>
<proteinExistence type="predicted"/>
<dbReference type="PROSITE" id="PS51257">
    <property type="entry name" value="PROKAR_LIPOPROTEIN"/>
    <property type="match status" value="1"/>
</dbReference>
<protein>
    <submittedName>
        <fullName evidence="1">Uncharacterized protein</fullName>
    </submittedName>
</protein>
<accession>A0A2P8IG17</accession>